<evidence type="ECO:0000256" key="2">
    <source>
        <dbReference type="ARBA" id="ARBA00010072"/>
    </source>
</evidence>
<dbReference type="FunFam" id="1.10.3720.10:FF:000033">
    <property type="entry name" value="Polar amino acid ABC transporter permease"/>
    <property type="match status" value="1"/>
</dbReference>
<evidence type="ECO:0000256" key="8">
    <source>
        <dbReference type="ARBA" id="ARBA00023136"/>
    </source>
</evidence>
<dbReference type="InterPro" id="IPR043429">
    <property type="entry name" value="ArtM/GltK/GlnP/TcyL/YhdX-like"/>
</dbReference>
<keyword evidence="4" id="KW-1003">Cell membrane</keyword>
<keyword evidence="8 9" id="KW-0472">Membrane</keyword>
<feature type="domain" description="ABC transmembrane type-1" evidence="10">
    <location>
        <begin position="61"/>
        <end position="263"/>
    </location>
</feature>
<reference evidence="11 12" key="1">
    <citation type="journal article" date="2018" name="Nat. Biotechnol.">
        <title>A standardized bacterial taxonomy based on genome phylogeny substantially revises the tree of life.</title>
        <authorList>
            <person name="Parks D.H."/>
            <person name="Chuvochina M."/>
            <person name="Waite D.W."/>
            <person name="Rinke C."/>
            <person name="Skarshewski A."/>
            <person name="Chaumeil P.A."/>
            <person name="Hugenholtz P."/>
        </authorList>
    </citation>
    <scope>NUCLEOTIDE SEQUENCE [LARGE SCALE GENOMIC DNA]</scope>
    <source>
        <strain evidence="11">UBA8781</strain>
    </source>
</reference>
<dbReference type="PROSITE" id="PS50928">
    <property type="entry name" value="ABC_TM1"/>
    <property type="match status" value="1"/>
</dbReference>
<name>A0A3D1JIV5_9CHLR</name>
<evidence type="ECO:0000259" key="10">
    <source>
        <dbReference type="PROSITE" id="PS50928"/>
    </source>
</evidence>
<protein>
    <submittedName>
        <fullName evidence="11">Amino acid ABC transporter permease</fullName>
    </submittedName>
</protein>
<proteinExistence type="inferred from homology"/>
<evidence type="ECO:0000256" key="4">
    <source>
        <dbReference type="ARBA" id="ARBA00022475"/>
    </source>
</evidence>
<dbReference type="Pfam" id="PF00528">
    <property type="entry name" value="BPD_transp_1"/>
    <property type="match status" value="1"/>
</dbReference>
<sequence length="274" mass="30535">MANPSVPQPDSHLPTIPGNENALRWDPGWLLVVSAMALLAILVFVVRDPFDRIFRFVLDGVRVTVVVTLVTFGLVLIIGMIGALGRLSRIAPLRGLATVYVEVVRGIPLLVQLYFWYYAFPSIVRDLGARWNIAGMKDFVANPYFMAILGLTLCYAAYMTEVYRAGIQSIPKGQMEAARSLGMTYFQAMRYIILPQAVRVILPPVGNEFITLLKDSSLVSAVAVSDLTRRGREFQAITPLPLHIYLMIGLMYLIMTLLSARVVSMLEAGVRRER</sequence>
<evidence type="ECO:0000313" key="11">
    <source>
        <dbReference type="EMBL" id="HCE18442.1"/>
    </source>
</evidence>
<feature type="transmembrane region" description="Helical" evidence="9">
    <location>
        <begin position="28"/>
        <end position="46"/>
    </location>
</feature>
<evidence type="ECO:0000256" key="7">
    <source>
        <dbReference type="ARBA" id="ARBA00022989"/>
    </source>
</evidence>
<dbReference type="SUPFAM" id="SSF161098">
    <property type="entry name" value="MetI-like"/>
    <property type="match status" value="1"/>
</dbReference>
<dbReference type="Gene3D" id="1.10.3720.10">
    <property type="entry name" value="MetI-like"/>
    <property type="match status" value="1"/>
</dbReference>
<comment type="similarity">
    <text evidence="2">Belongs to the binding-protein-dependent transport system permease family. HisMQ subfamily.</text>
</comment>
<dbReference type="PANTHER" id="PTHR30614">
    <property type="entry name" value="MEMBRANE COMPONENT OF AMINO ACID ABC TRANSPORTER"/>
    <property type="match status" value="1"/>
</dbReference>
<dbReference type="GO" id="GO:0006865">
    <property type="term" value="P:amino acid transport"/>
    <property type="evidence" value="ECO:0007669"/>
    <property type="project" value="UniProtKB-KW"/>
</dbReference>
<comment type="caution">
    <text evidence="11">The sequence shown here is derived from an EMBL/GenBank/DDBJ whole genome shotgun (WGS) entry which is preliminary data.</text>
</comment>
<keyword evidence="5 9" id="KW-0812">Transmembrane</keyword>
<dbReference type="AlphaFoldDB" id="A0A3D1JIV5"/>
<evidence type="ECO:0000256" key="6">
    <source>
        <dbReference type="ARBA" id="ARBA00022970"/>
    </source>
</evidence>
<dbReference type="NCBIfam" id="TIGR01726">
    <property type="entry name" value="HEQRo_perm_3TM"/>
    <property type="match status" value="1"/>
</dbReference>
<dbReference type="PANTHER" id="PTHR30614:SF20">
    <property type="entry name" value="GLUTAMINE TRANSPORT SYSTEM PERMEASE PROTEIN GLNP"/>
    <property type="match status" value="1"/>
</dbReference>
<dbReference type="InterPro" id="IPR000515">
    <property type="entry name" value="MetI-like"/>
</dbReference>
<feature type="transmembrane region" description="Helical" evidence="9">
    <location>
        <begin position="66"/>
        <end position="85"/>
    </location>
</feature>
<dbReference type="CDD" id="cd06261">
    <property type="entry name" value="TM_PBP2"/>
    <property type="match status" value="1"/>
</dbReference>
<evidence type="ECO:0000256" key="5">
    <source>
        <dbReference type="ARBA" id="ARBA00022692"/>
    </source>
</evidence>
<organism evidence="11 12">
    <name type="scientific">Anaerolinea thermolimosa</name>
    <dbReference type="NCBI Taxonomy" id="229919"/>
    <lineage>
        <taxon>Bacteria</taxon>
        <taxon>Bacillati</taxon>
        <taxon>Chloroflexota</taxon>
        <taxon>Anaerolineae</taxon>
        <taxon>Anaerolineales</taxon>
        <taxon>Anaerolineaceae</taxon>
        <taxon>Anaerolinea</taxon>
    </lineage>
</organism>
<evidence type="ECO:0000256" key="9">
    <source>
        <dbReference type="RuleBase" id="RU363032"/>
    </source>
</evidence>
<dbReference type="OrthoDB" id="9787841at2"/>
<dbReference type="GO" id="GO:0022857">
    <property type="term" value="F:transmembrane transporter activity"/>
    <property type="evidence" value="ECO:0007669"/>
    <property type="project" value="InterPro"/>
</dbReference>
<dbReference type="InterPro" id="IPR035906">
    <property type="entry name" value="MetI-like_sf"/>
</dbReference>
<feature type="transmembrane region" description="Helical" evidence="9">
    <location>
        <begin position="97"/>
        <end position="118"/>
    </location>
</feature>
<keyword evidence="6" id="KW-0029">Amino-acid transport</keyword>
<accession>A0A3D1JIV5</accession>
<gene>
    <name evidence="11" type="ORF">DEQ80_11330</name>
</gene>
<comment type="subcellular location">
    <subcellularLocation>
        <location evidence="1 9">Cell membrane</location>
        <topology evidence="1 9">Multi-pass membrane protein</topology>
    </subcellularLocation>
</comment>
<evidence type="ECO:0000256" key="3">
    <source>
        <dbReference type="ARBA" id="ARBA00022448"/>
    </source>
</evidence>
<dbReference type="InterPro" id="IPR010065">
    <property type="entry name" value="AA_ABC_transptr_permease_3TM"/>
</dbReference>
<keyword evidence="3 9" id="KW-0813">Transport</keyword>
<dbReference type="STRING" id="229919.GCA_001050195_00313"/>
<evidence type="ECO:0000256" key="1">
    <source>
        <dbReference type="ARBA" id="ARBA00004651"/>
    </source>
</evidence>
<keyword evidence="7 9" id="KW-1133">Transmembrane helix</keyword>
<feature type="transmembrane region" description="Helical" evidence="9">
    <location>
        <begin position="139"/>
        <end position="158"/>
    </location>
</feature>
<dbReference type="GO" id="GO:0043190">
    <property type="term" value="C:ATP-binding cassette (ABC) transporter complex"/>
    <property type="evidence" value="ECO:0007669"/>
    <property type="project" value="InterPro"/>
</dbReference>
<dbReference type="Proteomes" id="UP000264141">
    <property type="component" value="Unassembled WGS sequence"/>
</dbReference>
<dbReference type="RefSeq" id="WP_062189084.1">
    <property type="nucleotide sequence ID" value="NZ_DF967965.1"/>
</dbReference>
<dbReference type="EMBL" id="DPBP01000042">
    <property type="protein sequence ID" value="HCE18442.1"/>
    <property type="molecule type" value="Genomic_DNA"/>
</dbReference>
<feature type="transmembrane region" description="Helical" evidence="9">
    <location>
        <begin position="242"/>
        <end position="264"/>
    </location>
</feature>
<evidence type="ECO:0000313" key="12">
    <source>
        <dbReference type="Proteomes" id="UP000264141"/>
    </source>
</evidence>